<keyword evidence="1" id="KW-1133">Transmembrane helix</keyword>
<name>A0A7C4YJ16_UNCW3</name>
<evidence type="ECO:0000313" key="2">
    <source>
        <dbReference type="EMBL" id="HGW92389.1"/>
    </source>
</evidence>
<evidence type="ECO:0000256" key="1">
    <source>
        <dbReference type="SAM" id="Phobius"/>
    </source>
</evidence>
<feature type="transmembrane region" description="Helical" evidence="1">
    <location>
        <begin position="71"/>
        <end position="93"/>
    </location>
</feature>
<proteinExistence type="predicted"/>
<keyword evidence="1" id="KW-0812">Transmembrane</keyword>
<protein>
    <submittedName>
        <fullName evidence="2">Uncharacterized protein</fullName>
    </submittedName>
</protein>
<comment type="caution">
    <text evidence="2">The sequence shown here is derived from an EMBL/GenBank/DDBJ whole genome shotgun (WGS) entry which is preliminary data.</text>
</comment>
<accession>A0A7C4YJ16</accession>
<keyword evidence="1" id="KW-0472">Membrane</keyword>
<gene>
    <name evidence="2" type="ORF">ENV67_07620</name>
</gene>
<reference evidence="2" key="1">
    <citation type="journal article" date="2020" name="mSystems">
        <title>Genome- and Community-Level Interaction Insights into Carbon Utilization and Element Cycling Functions of Hydrothermarchaeota in Hydrothermal Sediment.</title>
        <authorList>
            <person name="Zhou Z."/>
            <person name="Liu Y."/>
            <person name="Xu W."/>
            <person name="Pan J."/>
            <person name="Luo Z.H."/>
            <person name="Li M."/>
        </authorList>
    </citation>
    <scope>NUCLEOTIDE SEQUENCE [LARGE SCALE GENOMIC DNA]</scope>
    <source>
        <strain evidence="2">SpSt-780</strain>
    </source>
</reference>
<sequence length="104" mass="11867">MKIYSLFEIFTSLLESFVIEGTIIGSFGSITGSIAGYFLTMYLAQKGINFEGSIKNTDLVISYVIYPDVKFSFLIISFFMATIVSTSLQYYLLYTQRDLHIMKH</sequence>
<feature type="transmembrane region" description="Helical" evidence="1">
    <location>
        <begin position="21"/>
        <end position="44"/>
    </location>
</feature>
<dbReference type="AlphaFoldDB" id="A0A7C4YJ16"/>
<organism evidence="2">
    <name type="scientific">candidate division WOR-3 bacterium</name>
    <dbReference type="NCBI Taxonomy" id="2052148"/>
    <lineage>
        <taxon>Bacteria</taxon>
        <taxon>Bacteria division WOR-3</taxon>
    </lineage>
</organism>
<dbReference type="EMBL" id="DTHG01000094">
    <property type="protein sequence ID" value="HGW92389.1"/>
    <property type="molecule type" value="Genomic_DNA"/>
</dbReference>